<dbReference type="RefSeq" id="WP_074944183.1">
    <property type="nucleotide sequence ID" value="NZ_FOZU01000003.1"/>
</dbReference>
<protein>
    <submittedName>
        <fullName evidence="1">Uncharacterized protein</fullName>
    </submittedName>
</protein>
<keyword evidence="2" id="KW-1185">Reference proteome</keyword>
<organism evidence="1 2">
    <name type="scientific">Acinetobacter bohemicus</name>
    <dbReference type="NCBI Taxonomy" id="1435036"/>
    <lineage>
        <taxon>Bacteria</taxon>
        <taxon>Pseudomonadati</taxon>
        <taxon>Pseudomonadota</taxon>
        <taxon>Gammaproteobacteria</taxon>
        <taxon>Moraxellales</taxon>
        <taxon>Moraxellaceae</taxon>
        <taxon>Acinetobacter</taxon>
    </lineage>
</organism>
<proteinExistence type="predicted"/>
<dbReference type="Proteomes" id="UP000182827">
    <property type="component" value="Unassembled WGS sequence"/>
</dbReference>
<evidence type="ECO:0000313" key="1">
    <source>
        <dbReference type="EMBL" id="SFS49121.1"/>
    </source>
</evidence>
<dbReference type="EMBL" id="FOZU01000003">
    <property type="protein sequence ID" value="SFS49121.1"/>
    <property type="molecule type" value="Genomic_DNA"/>
</dbReference>
<accession>A0A1I6Q9I0</accession>
<sequence length="436" mass="52349">MTGLDFELVENVGYREFNGELLKDYWNLNHLSRNKFTYTLSELLIKYKIQSAAKLQSIVKYSGHLKFTKLLDCGSCARDFKIYHRKDIDFYKSNWFKDQLICDRCKREKINTEVEEKITAFRESISLIKKYKISPPSQELDYLEKIFLYVLITKVKISDQNLIDLQQWQCFQSLEANGLEYVLKGIIEKGYIYITDIYDNVLLQQNELKTVNDNLMAYLSYDNQRELKENLSLNFYNDIFIVLPDEFNKKEDFILQLYNNIILHELKNDDLKEIEEFLILKRLREVYTLIDFICRARNIPLKKNNAFEIDLIRMIRKYDLQHVWSIIFYQAKQAAAELYDMEFNQRSKSRFSREYVFPHHISSYLDYLESKNQNPKYPRNLPDNWVYSEIELFVSSSIIGHYQKWDKFTPKQIQAMWLESTKASDEDVLDIYENNQ</sequence>
<reference evidence="2" key="1">
    <citation type="submission" date="2016-10" db="EMBL/GenBank/DDBJ databases">
        <authorList>
            <person name="Varghese N."/>
            <person name="Submissions S."/>
        </authorList>
    </citation>
    <scope>NUCLEOTIDE SEQUENCE [LARGE SCALE GENOMIC DNA]</scope>
    <source>
        <strain evidence="2">ANC 5076</strain>
    </source>
</reference>
<evidence type="ECO:0000313" key="2">
    <source>
        <dbReference type="Proteomes" id="UP000182827"/>
    </source>
</evidence>
<name>A0A1I6Q9I0_9GAMM</name>
<dbReference type="AlphaFoldDB" id="A0A1I6Q9I0"/>
<gene>
    <name evidence="1" type="ORF">SAMN05444586_1003172</name>
</gene>